<keyword evidence="1" id="KW-0805">Transcription regulation</keyword>
<evidence type="ECO:0000256" key="3">
    <source>
        <dbReference type="ARBA" id="ARBA00023163"/>
    </source>
</evidence>
<feature type="domain" description="HTH marR-type" evidence="4">
    <location>
        <begin position="14"/>
        <end position="146"/>
    </location>
</feature>
<comment type="caution">
    <text evidence="5">The sequence shown here is derived from an EMBL/GenBank/DDBJ whole genome shotgun (WGS) entry which is preliminary data.</text>
</comment>
<accession>A0A0U1QPI4</accession>
<dbReference type="Proteomes" id="UP000035553">
    <property type="component" value="Unassembled WGS sequence"/>
</dbReference>
<dbReference type="InterPro" id="IPR036390">
    <property type="entry name" value="WH_DNA-bd_sf"/>
</dbReference>
<dbReference type="EMBL" id="AFVQ02000081">
    <property type="protein sequence ID" value="KLI02711.1"/>
    <property type="molecule type" value="Genomic_DNA"/>
</dbReference>
<dbReference type="STRING" id="1069536.SINU_06770"/>
<dbReference type="PRINTS" id="PR00598">
    <property type="entry name" value="HTHMARR"/>
</dbReference>
<dbReference type="Gene3D" id="1.10.10.10">
    <property type="entry name" value="Winged helix-like DNA-binding domain superfamily/Winged helix DNA-binding domain"/>
    <property type="match status" value="1"/>
</dbReference>
<dbReference type="GO" id="GO:0003677">
    <property type="term" value="F:DNA binding"/>
    <property type="evidence" value="ECO:0007669"/>
    <property type="project" value="UniProtKB-KW"/>
</dbReference>
<dbReference type="InterPro" id="IPR000835">
    <property type="entry name" value="HTH_MarR-typ"/>
</dbReference>
<protein>
    <submittedName>
        <fullName evidence="5">MarR family transcriptional regulator</fullName>
    </submittedName>
</protein>
<dbReference type="AlphaFoldDB" id="A0A0U1QPI4"/>
<dbReference type="Pfam" id="PF01047">
    <property type="entry name" value="MarR"/>
    <property type="match status" value="1"/>
</dbReference>
<evidence type="ECO:0000313" key="5">
    <source>
        <dbReference type="EMBL" id="KLI02711.1"/>
    </source>
</evidence>
<dbReference type="PANTHER" id="PTHR42756:SF1">
    <property type="entry name" value="TRANSCRIPTIONAL REPRESSOR OF EMRAB OPERON"/>
    <property type="match status" value="1"/>
</dbReference>
<dbReference type="PROSITE" id="PS50995">
    <property type="entry name" value="HTH_MARR_2"/>
    <property type="match status" value="1"/>
</dbReference>
<dbReference type="SUPFAM" id="SSF46785">
    <property type="entry name" value="Winged helix' DNA-binding domain"/>
    <property type="match status" value="1"/>
</dbReference>
<dbReference type="GO" id="GO:0003700">
    <property type="term" value="F:DNA-binding transcription factor activity"/>
    <property type="evidence" value="ECO:0007669"/>
    <property type="project" value="InterPro"/>
</dbReference>
<keyword evidence="3" id="KW-0804">Transcription</keyword>
<gene>
    <name evidence="5" type="ORF">SINU_06770</name>
</gene>
<evidence type="ECO:0000256" key="2">
    <source>
        <dbReference type="ARBA" id="ARBA00023125"/>
    </source>
</evidence>
<reference evidence="5 6" key="1">
    <citation type="journal article" date="2011" name="J. Bacteriol.">
        <title>Draft genome sequence of Sporolactobacillus inulinus strain CASD, an efficient D-lactic acid-producing bacterium with high-concentration lactate tolerance capability.</title>
        <authorList>
            <person name="Yu B."/>
            <person name="Su F."/>
            <person name="Wang L."/>
            <person name="Xu K."/>
            <person name="Zhao B."/>
            <person name="Xu P."/>
        </authorList>
    </citation>
    <scope>NUCLEOTIDE SEQUENCE [LARGE SCALE GENOMIC DNA]</scope>
    <source>
        <strain evidence="5 6">CASD</strain>
    </source>
</reference>
<dbReference type="SMART" id="SM00347">
    <property type="entry name" value="HTH_MARR"/>
    <property type="match status" value="1"/>
</dbReference>
<dbReference type="RefSeq" id="WP_010024159.1">
    <property type="nucleotide sequence ID" value="NZ_AFVQ02000081.1"/>
</dbReference>
<proteinExistence type="predicted"/>
<dbReference type="OrthoDB" id="158803at2"/>
<name>A0A0U1QPI4_9BACL</name>
<evidence type="ECO:0000256" key="1">
    <source>
        <dbReference type="ARBA" id="ARBA00023015"/>
    </source>
</evidence>
<organism evidence="5 6">
    <name type="scientific">Sporolactobacillus inulinus CASD</name>
    <dbReference type="NCBI Taxonomy" id="1069536"/>
    <lineage>
        <taxon>Bacteria</taxon>
        <taxon>Bacillati</taxon>
        <taxon>Bacillota</taxon>
        <taxon>Bacilli</taxon>
        <taxon>Bacillales</taxon>
        <taxon>Sporolactobacillaceae</taxon>
        <taxon>Sporolactobacillus</taxon>
    </lineage>
</organism>
<dbReference type="PANTHER" id="PTHR42756">
    <property type="entry name" value="TRANSCRIPTIONAL REGULATOR, MARR"/>
    <property type="match status" value="1"/>
</dbReference>
<dbReference type="InterPro" id="IPR036388">
    <property type="entry name" value="WH-like_DNA-bd_sf"/>
</dbReference>
<sequence>MKIRTTGNSTENLSETAIQLWFQLSRAYHVQLKSYSQFLKKWNFTISQLELLVKVGGNEHVSQKQLAEMMFFTKGNITQLIIKMEKEGYLNREQNWKTKYILLTQKGRAVYEQMIPEQRQFFLKRFKGLSIKEQKQFLQLLKKLDNQ</sequence>
<keyword evidence="2" id="KW-0238">DNA-binding</keyword>
<keyword evidence="6" id="KW-1185">Reference proteome</keyword>
<evidence type="ECO:0000313" key="6">
    <source>
        <dbReference type="Proteomes" id="UP000035553"/>
    </source>
</evidence>
<evidence type="ECO:0000259" key="4">
    <source>
        <dbReference type="PROSITE" id="PS50995"/>
    </source>
</evidence>